<sequence>MHQKSQQQSRLLSLPRELRNRIYTLTFCSHVATVCELGVVRHGGSIIGTCQLARAEATPLYYKHITFLVHDFGALRYWLGGLDEGRRKAVSGILWVAPRVSYGPMPSVLNLREELEGWELRLGKGVLESTELGILGEGYRADEEEGEA</sequence>
<proteinExistence type="predicted"/>
<reference evidence="1" key="1">
    <citation type="submission" date="2021-12" db="EMBL/GenBank/DDBJ databases">
        <authorList>
            <person name="Zaccaron A."/>
            <person name="Stergiopoulos I."/>
        </authorList>
    </citation>
    <scope>NUCLEOTIDE SEQUENCE</scope>
    <source>
        <strain evidence="1">Race5_Kim</strain>
    </source>
</reference>
<gene>
    <name evidence="1" type="ORF">CLAFUR5_11244</name>
</gene>
<evidence type="ECO:0000313" key="2">
    <source>
        <dbReference type="Proteomes" id="UP000756132"/>
    </source>
</evidence>
<reference evidence="1" key="2">
    <citation type="journal article" date="2022" name="Microb. Genom.">
        <title>A chromosome-scale genome assembly of the tomato pathogen Cladosporium fulvum reveals a compartmentalized genome architecture and the presence of a dispensable chromosome.</title>
        <authorList>
            <person name="Zaccaron A.Z."/>
            <person name="Chen L.H."/>
            <person name="Samaras A."/>
            <person name="Stergiopoulos I."/>
        </authorList>
    </citation>
    <scope>NUCLEOTIDE SEQUENCE</scope>
    <source>
        <strain evidence="1">Race5_Kim</strain>
    </source>
</reference>
<keyword evidence="2" id="KW-1185">Reference proteome</keyword>
<accession>A0A9Q8PEB1</accession>
<dbReference type="KEGG" id="ffu:CLAFUR5_11244"/>
<dbReference type="Proteomes" id="UP000756132">
    <property type="component" value="Chromosome 8"/>
</dbReference>
<dbReference type="RefSeq" id="XP_047765221.1">
    <property type="nucleotide sequence ID" value="XM_047910392.1"/>
</dbReference>
<dbReference type="PANTHER" id="PTHR42085:SF1">
    <property type="entry name" value="F-BOX DOMAIN-CONTAINING PROTEIN"/>
    <property type="match status" value="1"/>
</dbReference>
<name>A0A9Q8PEB1_PASFU</name>
<organism evidence="1 2">
    <name type="scientific">Passalora fulva</name>
    <name type="common">Tomato leaf mold</name>
    <name type="synonym">Cladosporium fulvum</name>
    <dbReference type="NCBI Taxonomy" id="5499"/>
    <lineage>
        <taxon>Eukaryota</taxon>
        <taxon>Fungi</taxon>
        <taxon>Dikarya</taxon>
        <taxon>Ascomycota</taxon>
        <taxon>Pezizomycotina</taxon>
        <taxon>Dothideomycetes</taxon>
        <taxon>Dothideomycetidae</taxon>
        <taxon>Mycosphaerellales</taxon>
        <taxon>Mycosphaerellaceae</taxon>
        <taxon>Fulvia</taxon>
    </lineage>
</organism>
<protein>
    <submittedName>
        <fullName evidence="1">Uncharacterized protein</fullName>
    </submittedName>
</protein>
<dbReference type="InterPro" id="IPR038883">
    <property type="entry name" value="AN11006-like"/>
</dbReference>
<dbReference type="AlphaFoldDB" id="A0A9Q8PEB1"/>
<dbReference type="GeneID" id="71991122"/>
<evidence type="ECO:0000313" key="1">
    <source>
        <dbReference type="EMBL" id="UJO20855.1"/>
    </source>
</evidence>
<dbReference type="EMBL" id="CP090170">
    <property type="protein sequence ID" value="UJO20855.1"/>
    <property type="molecule type" value="Genomic_DNA"/>
</dbReference>
<dbReference type="PANTHER" id="PTHR42085">
    <property type="entry name" value="F-BOX DOMAIN-CONTAINING PROTEIN"/>
    <property type="match status" value="1"/>
</dbReference>